<reference evidence="2 3" key="1">
    <citation type="submission" date="2019-10" db="EMBL/GenBank/DDBJ databases">
        <title>Taxonomy of Antarctic Massilia spp.: description of Massilia rubra sp. nov., Massilia aquatica sp. nov., Massilia mucilaginosa sp. nov., Massilia frigida sp. nov. isolated from streams, lakes and regoliths.</title>
        <authorList>
            <person name="Holochova P."/>
            <person name="Sedlacek I."/>
            <person name="Kralova S."/>
            <person name="Maslanova I."/>
            <person name="Busse H.-J."/>
            <person name="Stankova E."/>
            <person name="Vrbovska V."/>
            <person name="Kovarovic V."/>
            <person name="Bartak M."/>
            <person name="Svec P."/>
            <person name="Pantucek R."/>
        </authorList>
    </citation>
    <scope>NUCLEOTIDE SEQUENCE [LARGE SCALE GENOMIC DNA]</scope>
    <source>
        <strain evidence="2 3">CCM 8733</strain>
    </source>
</reference>
<protein>
    <submittedName>
        <fullName evidence="2">Transposase</fullName>
    </submittedName>
</protein>
<keyword evidence="3" id="KW-1185">Reference proteome</keyword>
<feature type="domain" description="Transposase IS66 central" evidence="1">
    <location>
        <begin position="2"/>
        <end position="33"/>
    </location>
</feature>
<accession>A0ABX0P3W7</accession>
<proteinExistence type="predicted"/>
<dbReference type="RefSeq" id="WP_166882689.1">
    <property type="nucleotide sequence ID" value="NZ_WHJH01000203.1"/>
</dbReference>
<dbReference type="Pfam" id="PF03050">
    <property type="entry name" value="DDE_Tnp_IS66"/>
    <property type="match status" value="1"/>
</dbReference>
<dbReference type="PANTHER" id="PTHR33678:SF1">
    <property type="entry name" value="BLL1576 PROTEIN"/>
    <property type="match status" value="1"/>
</dbReference>
<organism evidence="2 3">
    <name type="scientific">Massilia mucilaginosa</name>
    <dbReference type="NCBI Taxonomy" id="2609282"/>
    <lineage>
        <taxon>Bacteria</taxon>
        <taxon>Pseudomonadati</taxon>
        <taxon>Pseudomonadota</taxon>
        <taxon>Betaproteobacteria</taxon>
        <taxon>Burkholderiales</taxon>
        <taxon>Oxalobacteraceae</taxon>
        <taxon>Telluria group</taxon>
        <taxon>Massilia</taxon>
    </lineage>
</organism>
<dbReference type="EMBL" id="WHJH01000203">
    <property type="protein sequence ID" value="NHZ94026.1"/>
    <property type="molecule type" value="Genomic_DNA"/>
</dbReference>
<evidence type="ECO:0000259" key="1">
    <source>
        <dbReference type="Pfam" id="PF03050"/>
    </source>
</evidence>
<comment type="caution">
    <text evidence="2">The sequence shown here is derived from an EMBL/GenBank/DDBJ whole genome shotgun (WGS) entry which is preliminary data.</text>
</comment>
<evidence type="ECO:0000313" key="2">
    <source>
        <dbReference type="EMBL" id="NHZ94026.1"/>
    </source>
</evidence>
<name>A0ABX0P3W7_9BURK</name>
<evidence type="ECO:0000313" key="3">
    <source>
        <dbReference type="Proteomes" id="UP000609726"/>
    </source>
</evidence>
<dbReference type="InterPro" id="IPR004291">
    <property type="entry name" value="Transposase_IS66_central"/>
</dbReference>
<dbReference type="Proteomes" id="UP000609726">
    <property type="component" value="Unassembled WGS sequence"/>
</dbReference>
<gene>
    <name evidence="2" type="ORF">F2P45_34345</name>
</gene>
<feature type="non-terminal residue" evidence="2">
    <location>
        <position position="1"/>
    </location>
</feature>
<dbReference type="PANTHER" id="PTHR33678">
    <property type="entry name" value="BLL1576 PROTEIN"/>
    <property type="match status" value="1"/>
</dbReference>
<sequence length="69" mass="7508">TVPFTNNVGERAVRMPKVKQKISGCFRTLAGAEHFCVIRSCLGTLRKQGHSMLAVLQRAFAGNPIPLIA</sequence>
<dbReference type="InterPro" id="IPR052344">
    <property type="entry name" value="Transposase-related"/>
</dbReference>